<comment type="caution">
    <text evidence="6">The sequence shown here is derived from an EMBL/GenBank/DDBJ whole genome shotgun (WGS) entry which is preliminary data.</text>
</comment>
<proteinExistence type="inferred from homology"/>
<keyword evidence="3" id="KW-0694">RNA-binding</keyword>
<evidence type="ECO:0000256" key="4">
    <source>
        <dbReference type="ARBA" id="ARBA00022980"/>
    </source>
</evidence>
<evidence type="ECO:0000256" key="5">
    <source>
        <dbReference type="ARBA" id="ARBA00023274"/>
    </source>
</evidence>
<dbReference type="InterPro" id="IPR005727">
    <property type="entry name" value="Ribosomal_uL22_bac/chlpt-type"/>
</dbReference>
<dbReference type="Pfam" id="PF00237">
    <property type="entry name" value="Ribosomal_L22"/>
    <property type="match status" value="1"/>
</dbReference>
<dbReference type="PANTHER" id="PTHR13501">
    <property type="entry name" value="CHLOROPLAST 50S RIBOSOMAL PROTEIN L22-RELATED"/>
    <property type="match status" value="1"/>
</dbReference>
<keyword evidence="5" id="KW-0687">Ribonucleoprotein</keyword>
<keyword evidence="2" id="KW-0699">rRNA-binding</keyword>
<reference evidence="6" key="1">
    <citation type="journal article" date="2014" name="Front. Microbiol.">
        <title>High frequency of phylogenetically diverse reductive dehalogenase-homologous genes in deep subseafloor sedimentary metagenomes.</title>
        <authorList>
            <person name="Kawai M."/>
            <person name="Futagami T."/>
            <person name="Toyoda A."/>
            <person name="Takaki Y."/>
            <person name="Nishi S."/>
            <person name="Hori S."/>
            <person name="Arai W."/>
            <person name="Tsubouchi T."/>
            <person name="Morono Y."/>
            <person name="Uchiyama I."/>
            <person name="Ito T."/>
            <person name="Fujiyama A."/>
            <person name="Inagaki F."/>
            <person name="Takami H."/>
        </authorList>
    </citation>
    <scope>NUCLEOTIDE SEQUENCE</scope>
    <source>
        <strain evidence="6">Expedition CK06-06</strain>
    </source>
</reference>
<dbReference type="AlphaFoldDB" id="X1FLS7"/>
<organism evidence="6">
    <name type="scientific">marine sediment metagenome</name>
    <dbReference type="NCBI Taxonomy" id="412755"/>
    <lineage>
        <taxon>unclassified sequences</taxon>
        <taxon>metagenomes</taxon>
        <taxon>ecological metagenomes</taxon>
    </lineage>
</organism>
<dbReference type="GO" id="GO:0003735">
    <property type="term" value="F:structural constituent of ribosome"/>
    <property type="evidence" value="ECO:0007669"/>
    <property type="project" value="InterPro"/>
</dbReference>
<dbReference type="NCBIfam" id="TIGR01044">
    <property type="entry name" value="rplV_bact"/>
    <property type="match status" value="1"/>
</dbReference>
<dbReference type="InterPro" id="IPR001063">
    <property type="entry name" value="Ribosomal_uL22"/>
</dbReference>
<gene>
    <name evidence="6" type="ORF">S03H2_17445</name>
</gene>
<accession>X1FLS7</accession>
<evidence type="ECO:0000256" key="1">
    <source>
        <dbReference type="ARBA" id="ARBA00009451"/>
    </source>
</evidence>
<sequence>MAKDVGISPQKVRLTINMVRGKKVDEALTILRFLPTPTAKAVAKVIRSAAANAENNFQMPPAELRITEIFADQGHTLKRF</sequence>
<dbReference type="GO" id="GO:0019843">
    <property type="term" value="F:rRNA binding"/>
    <property type="evidence" value="ECO:0007669"/>
    <property type="project" value="UniProtKB-KW"/>
</dbReference>
<dbReference type="Gene3D" id="3.90.470.10">
    <property type="entry name" value="Ribosomal protein L22/L17"/>
    <property type="match status" value="1"/>
</dbReference>
<comment type="similarity">
    <text evidence="1">Belongs to the universal ribosomal protein uL22 family.</text>
</comment>
<evidence type="ECO:0000256" key="3">
    <source>
        <dbReference type="ARBA" id="ARBA00022884"/>
    </source>
</evidence>
<dbReference type="SUPFAM" id="SSF54843">
    <property type="entry name" value="Ribosomal protein L22"/>
    <property type="match status" value="1"/>
</dbReference>
<dbReference type="InterPro" id="IPR036394">
    <property type="entry name" value="Ribosomal_uL22_sf"/>
</dbReference>
<dbReference type="InterPro" id="IPR047867">
    <property type="entry name" value="Ribosomal_uL22_bac/org-type"/>
</dbReference>
<dbReference type="GO" id="GO:0022625">
    <property type="term" value="C:cytosolic large ribosomal subunit"/>
    <property type="evidence" value="ECO:0007669"/>
    <property type="project" value="TreeGrafter"/>
</dbReference>
<dbReference type="GO" id="GO:0006412">
    <property type="term" value="P:translation"/>
    <property type="evidence" value="ECO:0007669"/>
    <property type="project" value="InterPro"/>
</dbReference>
<evidence type="ECO:0000256" key="2">
    <source>
        <dbReference type="ARBA" id="ARBA00022730"/>
    </source>
</evidence>
<protein>
    <recommendedName>
        <fullName evidence="7">50S ribosomal protein L22</fullName>
    </recommendedName>
</protein>
<evidence type="ECO:0000313" key="6">
    <source>
        <dbReference type="EMBL" id="GAH46631.1"/>
    </source>
</evidence>
<name>X1FLS7_9ZZZZ</name>
<evidence type="ECO:0008006" key="7">
    <source>
        <dbReference type="Google" id="ProtNLM"/>
    </source>
</evidence>
<dbReference type="PANTHER" id="PTHR13501:SF8">
    <property type="entry name" value="LARGE RIBOSOMAL SUBUNIT PROTEIN UL22M"/>
    <property type="match status" value="1"/>
</dbReference>
<keyword evidence="4" id="KW-0689">Ribosomal protein</keyword>
<dbReference type="EMBL" id="BARU01009001">
    <property type="protein sequence ID" value="GAH46631.1"/>
    <property type="molecule type" value="Genomic_DNA"/>
</dbReference>
<feature type="non-terminal residue" evidence="6">
    <location>
        <position position="80"/>
    </location>
</feature>